<reference evidence="4" key="1">
    <citation type="journal article" date="2019" name="Int. J. Syst. Evol. Microbiol.">
        <title>The Global Catalogue of Microorganisms (GCM) 10K type strain sequencing project: providing services to taxonomists for standard genome sequencing and annotation.</title>
        <authorList>
            <consortium name="The Broad Institute Genomics Platform"/>
            <consortium name="The Broad Institute Genome Sequencing Center for Infectious Disease"/>
            <person name="Wu L."/>
            <person name="Ma J."/>
        </authorList>
    </citation>
    <scope>NUCLEOTIDE SEQUENCE [LARGE SCALE GENOMIC DNA]</scope>
    <source>
        <strain evidence="4">JCM 17841</strain>
    </source>
</reference>
<sequence>MKNYLLPAVLWLLALAPALAQTETTTAPVANGPQVRPLEKFNAINVGTGIELTLTAGHTQRVEVSATTLDQREHILTTVRDGVLGIHYDNPDERDSNSKKARRDRHLRVAVTADQLHMLAASSGAAVTASGPFATPDFQLDISSGATVRADLNVGVLIVRQNGGSVIDLIGQAPRFDLKITSGSVFNGEKLLTNRAQIEASSGSVIKLAVKEVLMAEASGGSSIKYYGSPEVTKNVSGGGTISSR</sequence>
<keyword evidence="4" id="KW-1185">Reference proteome</keyword>
<dbReference type="Gene3D" id="2.160.20.120">
    <property type="match status" value="1"/>
</dbReference>
<dbReference type="RefSeq" id="WP_208132148.1">
    <property type="nucleotide sequence ID" value="NZ_BAABGQ010000012.1"/>
</dbReference>
<comment type="caution">
    <text evidence="3">The sequence shown here is derived from an EMBL/GenBank/DDBJ whole genome shotgun (WGS) entry which is preliminary data.</text>
</comment>
<accession>A0ABP8QQQ0</accession>
<evidence type="ECO:0000313" key="4">
    <source>
        <dbReference type="Proteomes" id="UP001501243"/>
    </source>
</evidence>
<dbReference type="InterPro" id="IPR021255">
    <property type="entry name" value="DUF2807"/>
</dbReference>
<gene>
    <name evidence="3" type="ORF">GCM10023172_40430</name>
</gene>
<dbReference type="EMBL" id="BAABGQ010000012">
    <property type="protein sequence ID" value="GAA4508400.1"/>
    <property type="molecule type" value="Genomic_DNA"/>
</dbReference>
<feature type="signal peptide" evidence="1">
    <location>
        <begin position="1"/>
        <end position="20"/>
    </location>
</feature>
<keyword evidence="1" id="KW-0732">Signal</keyword>
<protein>
    <recommendedName>
        <fullName evidence="2">Putative auto-transporter adhesin head GIN domain-containing protein</fullName>
    </recommendedName>
</protein>
<evidence type="ECO:0000256" key="1">
    <source>
        <dbReference type="SAM" id="SignalP"/>
    </source>
</evidence>
<feature type="chain" id="PRO_5047005549" description="Putative auto-transporter adhesin head GIN domain-containing protein" evidence="1">
    <location>
        <begin position="21"/>
        <end position="245"/>
    </location>
</feature>
<feature type="domain" description="Putative auto-transporter adhesin head GIN" evidence="2">
    <location>
        <begin position="41"/>
        <end position="230"/>
    </location>
</feature>
<name>A0ABP8QQQ0_9BACT</name>
<proteinExistence type="predicted"/>
<organism evidence="3 4">
    <name type="scientific">Hymenobacter ginsengisoli</name>
    <dbReference type="NCBI Taxonomy" id="1051626"/>
    <lineage>
        <taxon>Bacteria</taxon>
        <taxon>Pseudomonadati</taxon>
        <taxon>Bacteroidota</taxon>
        <taxon>Cytophagia</taxon>
        <taxon>Cytophagales</taxon>
        <taxon>Hymenobacteraceae</taxon>
        <taxon>Hymenobacter</taxon>
    </lineage>
</organism>
<evidence type="ECO:0000313" key="3">
    <source>
        <dbReference type="EMBL" id="GAA4508400.1"/>
    </source>
</evidence>
<dbReference type="Proteomes" id="UP001501243">
    <property type="component" value="Unassembled WGS sequence"/>
</dbReference>
<evidence type="ECO:0000259" key="2">
    <source>
        <dbReference type="Pfam" id="PF10988"/>
    </source>
</evidence>
<dbReference type="Pfam" id="PF10988">
    <property type="entry name" value="DUF2807"/>
    <property type="match status" value="1"/>
</dbReference>